<keyword evidence="3" id="KW-1185">Reference proteome</keyword>
<keyword evidence="1" id="KW-1133">Transmembrane helix</keyword>
<proteinExistence type="predicted"/>
<feature type="transmembrane region" description="Helical" evidence="1">
    <location>
        <begin position="48"/>
        <end position="66"/>
    </location>
</feature>
<gene>
    <name evidence="2" type="ORF">SAMN05445850_2789</name>
</gene>
<protein>
    <submittedName>
        <fullName evidence="2">Uncharacterized protein</fullName>
    </submittedName>
</protein>
<sequence>MKSEAEQKRFWDKSEFQIVSLGIGLAGLLSALVALLTDFFKIQTIEMYFLVVVAAAIVLLAVSWAFRRTEMWSAFCLLRDSIFLGKVNSELNALLSFLEYLPRQRNGFDLFERVRLGIEVYILLADDPDKRNLLRRKHRAPVDVRVEPVVVNTIGEIYDKKDEIADYFRALGKHKPARVTDERATQFLVPVVVIEGFLAAHYLVAGLLPELNEEWQPAILDYGRAMTDPFHHFGELDDGEHGSVDLRELQAFQFICWLAWGPSIPICTCSRWRGKVGFQFGYGDEDVSIPLFASKSDDGAWAIEYLKRSVNKRSQNGASPLAFQTSVTGRLRWDSHDAILPDAQRHHSNADGNRSRLLLECLDEPIAPRPDGGASTPRYFSAYVWILFVICDKDGDALWPRVPKGTPGLSGTKAQVWRGLLPFFEHANIANGDNYLLLKKQVARKALAVLADVCRDKRWDAFTFRYVSALDDTGCREGEPAFSVAPKACDLMKSMLDEFPGLAGRVLLERKVERYLSACCFPDIVRDYYATVPLH</sequence>
<evidence type="ECO:0000313" key="2">
    <source>
        <dbReference type="EMBL" id="SDR10024.1"/>
    </source>
</evidence>
<dbReference type="RefSeq" id="WP_090803982.1">
    <property type="nucleotide sequence ID" value="NZ_FNKX01000001.1"/>
</dbReference>
<reference evidence="3" key="1">
    <citation type="submission" date="2016-10" db="EMBL/GenBank/DDBJ databases">
        <authorList>
            <person name="Varghese N."/>
            <person name="Submissions S."/>
        </authorList>
    </citation>
    <scope>NUCLEOTIDE SEQUENCE [LARGE SCALE GENOMIC DNA]</scope>
    <source>
        <strain evidence="3">DUS833</strain>
    </source>
</reference>
<evidence type="ECO:0000256" key="1">
    <source>
        <dbReference type="SAM" id="Phobius"/>
    </source>
</evidence>
<organism evidence="2 3">
    <name type="scientific">Paraburkholderia tuberum</name>
    <dbReference type="NCBI Taxonomy" id="157910"/>
    <lineage>
        <taxon>Bacteria</taxon>
        <taxon>Pseudomonadati</taxon>
        <taxon>Pseudomonadota</taxon>
        <taxon>Betaproteobacteria</taxon>
        <taxon>Burkholderiales</taxon>
        <taxon>Burkholderiaceae</taxon>
        <taxon>Paraburkholderia</taxon>
    </lineage>
</organism>
<accession>A0A1H1G9V4</accession>
<dbReference type="STRING" id="157910.SAMN05445850_2789"/>
<keyword evidence="1" id="KW-0812">Transmembrane</keyword>
<dbReference type="Proteomes" id="UP000199365">
    <property type="component" value="Unassembled WGS sequence"/>
</dbReference>
<keyword evidence="1" id="KW-0472">Membrane</keyword>
<dbReference type="AlphaFoldDB" id="A0A1H1G9V4"/>
<evidence type="ECO:0000313" key="3">
    <source>
        <dbReference type="Proteomes" id="UP000199365"/>
    </source>
</evidence>
<name>A0A1H1G9V4_9BURK</name>
<dbReference type="EMBL" id="FNKX01000001">
    <property type="protein sequence ID" value="SDR10024.1"/>
    <property type="molecule type" value="Genomic_DNA"/>
</dbReference>
<feature type="transmembrane region" description="Helical" evidence="1">
    <location>
        <begin position="16"/>
        <end position="36"/>
    </location>
</feature>